<dbReference type="VEuPathDB" id="FungiDB:BD410DRAFT_787639"/>
<dbReference type="Pfam" id="PF00646">
    <property type="entry name" value="F-box"/>
    <property type="match status" value="1"/>
</dbReference>
<dbReference type="Proteomes" id="UP000294933">
    <property type="component" value="Unassembled WGS sequence"/>
</dbReference>
<dbReference type="PROSITE" id="PS50181">
    <property type="entry name" value="FBOX"/>
    <property type="match status" value="1"/>
</dbReference>
<evidence type="ECO:0000313" key="3">
    <source>
        <dbReference type="Proteomes" id="UP000294933"/>
    </source>
</evidence>
<proteinExistence type="predicted"/>
<feature type="domain" description="F-box" evidence="1">
    <location>
        <begin position="3"/>
        <end position="48"/>
    </location>
</feature>
<organism evidence="2 3">
    <name type="scientific">Rickenella mellea</name>
    <dbReference type="NCBI Taxonomy" id="50990"/>
    <lineage>
        <taxon>Eukaryota</taxon>
        <taxon>Fungi</taxon>
        <taxon>Dikarya</taxon>
        <taxon>Basidiomycota</taxon>
        <taxon>Agaricomycotina</taxon>
        <taxon>Agaricomycetes</taxon>
        <taxon>Hymenochaetales</taxon>
        <taxon>Rickenellaceae</taxon>
        <taxon>Rickenella</taxon>
    </lineage>
</organism>
<sequence length="493" mass="53646">MSSRNLLDLPSEIIATILEHLHLDAMSKFSRTCRTIHSLVMMYGWASYLKSNAQPSPSLACTETVWSPFDRVRYDVQASRAWSEKNLVARPLSDPWHGKLRPRLAISHTRLVVAAGSTLYIYKFISPHNRHASPGIRFEAQYVLNREGRRPDAKQDISAVNFVPDGGQDRRLCVASVDGVILMVTLPCQKPTDLDGHGSVVIEECYSTYSAINAMSASGNTVISLSSTGTASLLDLTSRTITSTLELNTQGWSTHLNLHASAPYVALGTSCMTSFVVHTLRESEMTPEPTAILSTTKKDSERPCPVFAICNAPPSFPSDPTQCLVGGYFDGGVRIFDLRSSRRVNAPAGIKGSALAPVMGMNDPWSLDALFSVSAGGAVGTHIAAGSARHSVVAFWDVRHPRDGWSVHAPGNDSSPVYSVLLESSRLFGVTQSRPFVYDFGSGVTAETYPRIRTRADRNSHVSFLNVPKQLSDGIGFYVTKYDHSGDGLAHTN</sequence>
<dbReference type="AlphaFoldDB" id="A0A4Y7Q8Z7"/>
<dbReference type="InterPro" id="IPR015943">
    <property type="entry name" value="WD40/YVTN_repeat-like_dom_sf"/>
</dbReference>
<dbReference type="InterPro" id="IPR036322">
    <property type="entry name" value="WD40_repeat_dom_sf"/>
</dbReference>
<protein>
    <recommendedName>
        <fullName evidence="1">F-box domain-containing protein</fullName>
    </recommendedName>
</protein>
<evidence type="ECO:0000259" key="1">
    <source>
        <dbReference type="PROSITE" id="PS50181"/>
    </source>
</evidence>
<dbReference type="InterPro" id="IPR001810">
    <property type="entry name" value="F-box_dom"/>
</dbReference>
<dbReference type="SUPFAM" id="SSF50978">
    <property type="entry name" value="WD40 repeat-like"/>
    <property type="match status" value="1"/>
</dbReference>
<reference evidence="2 3" key="1">
    <citation type="submission" date="2018-06" db="EMBL/GenBank/DDBJ databases">
        <title>A transcriptomic atlas of mushroom development highlights an independent origin of complex multicellularity.</title>
        <authorList>
            <consortium name="DOE Joint Genome Institute"/>
            <person name="Krizsan K."/>
            <person name="Almasi E."/>
            <person name="Merenyi Z."/>
            <person name="Sahu N."/>
            <person name="Viragh M."/>
            <person name="Koszo T."/>
            <person name="Mondo S."/>
            <person name="Kiss B."/>
            <person name="Balint B."/>
            <person name="Kues U."/>
            <person name="Barry K."/>
            <person name="Hegedus J.C."/>
            <person name="Henrissat B."/>
            <person name="Johnson J."/>
            <person name="Lipzen A."/>
            <person name="Ohm R."/>
            <person name="Nagy I."/>
            <person name="Pangilinan J."/>
            <person name="Yan J."/>
            <person name="Xiong Y."/>
            <person name="Grigoriev I.V."/>
            <person name="Hibbett D.S."/>
            <person name="Nagy L.G."/>
        </authorList>
    </citation>
    <scope>NUCLEOTIDE SEQUENCE [LARGE SCALE GENOMIC DNA]</scope>
    <source>
        <strain evidence="2 3">SZMC22713</strain>
    </source>
</reference>
<dbReference type="OrthoDB" id="1259151at2759"/>
<accession>A0A4Y7Q8Z7</accession>
<gene>
    <name evidence="2" type="ORF">BD410DRAFT_787639</name>
</gene>
<dbReference type="Gene3D" id="2.130.10.10">
    <property type="entry name" value="YVTN repeat-like/Quinoprotein amine dehydrogenase"/>
    <property type="match status" value="1"/>
</dbReference>
<name>A0A4Y7Q8Z7_9AGAM</name>
<dbReference type="EMBL" id="ML170171">
    <property type="protein sequence ID" value="TDL23300.1"/>
    <property type="molecule type" value="Genomic_DNA"/>
</dbReference>
<keyword evidence="3" id="KW-1185">Reference proteome</keyword>
<evidence type="ECO:0000313" key="2">
    <source>
        <dbReference type="EMBL" id="TDL23300.1"/>
    </source>
</evidence>